<sequence>EHRQSRVEQPARRPGGRQQALRRAARAQGRRPHRRQGRGRRRHRPLRLGQVDPLPHHQPARDDRQRHDRGRRSAAAGRGQGARAAARPRRHGVPVVQPVRPQDGAAERRARSGQGQGRQEGRRRGPGTGAARARRHRQPGRQVPRAAVRRPAAAGRHRPGAGDGPDGHAVRRADLGPRPGDDQRGPGRHDDPGPRRDDDGRRHPRDGLRPPGRRPGRVHGRRPHRRAGQPRGVLHQPPVTARPGLPVQDPFAL</sequence>
<feature type="compositionally biased region" description="Basic and acidic residues" evidence="1">
    <location>
        <begin position="165"/>
        <end position="208"/>
    </location>
</feature>
<evidence type="ECO:0000256" key="1">
    <source>
        <dbReference type="SAM" id="MobiDB-lite"/>
    </source>
</evidence>
<dbReference type="GO" id="GO:0005524">
    <property type="term" value="F:ATP binding"/>
    <property type="evidence" value="ECO:0007669"/>
    <property type="project" value="UniProtKB-KW"/>
</dbReference>
<proteinExistence type="predicted"/>
<feature type="compositionally biased region" description="Basic residues" evidence="1">
    <location>
        <begin position="23"/>
        <end position="46"/>
    </location>
</feature>
<reference evidence="2" key="1">
    <citation type="submission" date="2020-02" db="EMBL/GenBank/DDBJ databases">
        <authorList>
            <person name="Meier V. D."/>
        </authorList>
    </citation>
    <scope>NUCLEOTIDE SEQUENCE</scope>
    <source>
        <strain evidence="2">AVDCRST_MAG16</strain>
    </source>
</reference>
<feature type="compositionally biased region" description="Low complexity" evidence="1">
    <location>
        <begin position="73"/>
        <end position="85"/>
    </location>
</feature>
<gene>
    <name evidence="2" type="ORF">AVDCRST_MAG16-1255</name>
</gene>
<feature type="compositionally biased region" description="Basic and acidic residues" evidence="1">
    <location>
        <begin position="1"/>
        <end position="11"/>
    </location>
</feature>
<feature type="region of interest" description="Disordered" evidence="1">
    <location>
        <begin position="1"/>
        <end position="253"/>
    </location>
</feature>
<evidence type="ECO:0000313" key="2">
    <source>
        <dbReference type="EMBL" id="CAA9330123.1"/>
    </source>
</evidence>
<dbReference type="EMBL" id="CADCUE010000107">
    <property type="protein sequence ID" value="CAA9330123.1"/>
    <property type="molecule type" value="Genomic_DNA"/>
</dbReference>
<keyword evidence="2" id="KW-0547">Nucleotide-binding</keyword>
<feature type="non-terminal residue" evidence="2">
    <location>
        <position position="1"/>
    </location>
</feature>
<dbReference type="AlphaFoldDB" id="A0A6J4LDY6"/>
<keyword evidence="2" id="KW-0067">ATP-binding</keyword>
<accession>A0A6J4LDY6</accession>
<organism evidence="2">
    <name type="scientific">uncultured Frankineae bacterium</name>
    <dbReference type="NCBI Taxonomy" id="437475"/>
    <lineage>
        <taxon>Bacteria</taxon>
        <taxon>Bacillati</taxon>
        <taxon>Actinomycetota</taxon>
        <taxon>Actinomycetes</taxon>
        <taxon>Frankiales</taxon>
        <taxon>environmental samples</taxon>
    </lineage>
</organism>
<feature type="compositionally biased region" description="Basic residues" evidence="1">
    <location>
        <begin position="211"/>
        <end position="228"/>
    </location>
</feature>
<name>A0A6J4LDY6_9ACTN</name>
<feature type="compositionally biased region" description="Low complexity" evidence="1">
    <location>
        <begin position="12"/>
        <end position="22"/>
    </location>
</feature>
<feature type="compositionally biased region" description="Low complexity" evidence="1">
    <location>
        <begin position="140"/>
        <end position="154"/>
    </location>
</feature>
<protein>
    <submittedName>
        <fullName evidence="2">ABC transporter, ATP-binding protein (Cluster 3, basic aa/glutamine/opines)</fullName>
    </submittedName>
</protein>
<feature type="non-terminal residue" evidence="2">
    <location>
        <position position="253"/>
    </location>
</feature>